<accession>A0A8T2K7E5</accession>
<keyword evidence="3" id="KW-1185">Reference proteome</keyword>
<dbReference type="Proteomes" id="UP000812440">
    <property type="component" value="Chromosome 2"/>
</dbReference>
<evidence type="ECO:0000256" key="1">
    <source>
        <dbReference type="SAM" id="MobiDB-lite"/>
    </source>
</evidence>
<reference evidence="2" key="1">
    <citation type="thesis" date="2020" institute="ProQuest LLC" country="789 East Eisenhower Parkway, Ann Arbor, MI, USA">
        <title>Comparative Genomics and Chromosome Evolution.</title>
        <authorList>
            <person name="Mudd A.B."/>
        </authorList>
    </citation>
    <scope>NUCLEOTIDE SEQUENCE</scope>
    <source>
        <strain evidence="2">Female2</strain>
        <tissue evidence="2">Blood</tissue>
    </source>
</reference>
<evidence type="ECO:0000313" key="3">
    <source>
        <dbReference type="Proteomes" id="UP000812440"/>
    </source>
</evidence>
<organism evidence="2 3">
    <name type="scientific">Hymenochirus boettgeri</name>
    <name type="common">Congo dwarf clawed frog</name>
    <dbReference type="NCBI Taxonomy" id="247094"/>
    <lineage>
        <taxon>Eukaryota</taxon>
        <taxon>Metazoa</taxon>
        <taxon>Chordata</taxon>
        <taxon>Craniata</taxon>
        <taxon>Vertebrata</taxon>
        <taxon>Euteleostomi</taxon>
        <taxon>Amphibia</taxon>
        <taxon>Batrachia</taxon>
        <taxon>Anura</taxon>
        <taxon>Pipoidea</taxon>
        <taxon>Pipidae</taxon>
        <taxon>Pipinae</taxon>
        <taxon>Hymenochirus</taxon>
    </lineage>
</organism>
<proteinExistence type="predicted"/>
<gene>
    <name evidence="2" type="ORF">GDO86_004812</name>
</gene>
<feature type="region of interest" description="Disordered" evidence="1">
    <location>
        <begin position="76"/>
        <end position="104"/>
    </location>
</feature>
<sequence length="104" mass="11030">MLGSSIETLGVDVAFASGPQLFVESVSNLAVIALSQSEVTLDHSHHSPFDVHRNSPSTPQSIQVNMVDPPLVNIKRNECPKNQSGKPARLPSTAGEQGPFPICA</sequence>
<dbReference type="EMBL" id="JAACNH010000002">
    <property type="protein sequence ID" value="KAG8453129.1"/>
    <property type="molecule type" value="Genomic_DNA"/>
</dbReference>
<comment type="caution">
    <text evidence="2">The sequence shown here is derived from an EMBL/GenBank/DDBJ whole genome shotgun (WGS) entry which is preliminary data.</text>
</comment>
<protein>
    <submittedName>
        <fullName evidence="2">Uncharacterized protein</fullName>
    </submittedName>
</protein>
<dbReference type="AlphaFoldDB" id="A0A8T2K7E5"/>
<evidence type="ECO:0000313" key="2">
    <source>
        <dbReference type="EMBL" id="KAG8453129.1"/>
    </source>
</evidence>
<name>A0A8T2K7E5_9PIPI</name>